<evidence type="ECO:0000313" key="10">
    <source>
        <dbReference type="EMBL" id="CAG8595298.1"/>
    </source>
</evidence>
<dbReference type="OrthoDB" id="14045at2759"/>
<gene>
    <name evidence="10" type="ORF">DERYTH_LOCUS7362</name>
</gene>
<comment type="caution">
    <text evidence="10">The sequence shown here is derived from an EMBL/GenBank/DDBJ whole genome shotgun (WGS) entry which is preliminary data.</text>
</comment>
<keyword evidence="9" id="KW-0456">Lyase</keyword>
<dbReference type="PANTHER" id="PTHR12589">
    <property type="entry name" value="PYRUVOYL TETRAHYDROBIOPTERIN SYNTHASE"/>
    <property type="match status" value="1"/>
</dbReference>
<dbReference type="CDD" id="cd00470">
    <property type="entry name" value="PTPS"/>
    <property type="match status" value="1"/>
</dbReference>
<keyword evidence="8" id="KW-0783">Tetrahydrobiopterin biosynthesis</keyword>
<dbReference type="Gene3D" id="3.30.479.10">
    <property type="entry name" value="6-pyruvoyl tetrahydropterin synthase/QueD"/>
    <property type="match status" value="1"/>
</dbReference>
<dbReference type="AlphaFoldDB" id="A0A9N9CAY4"/>
<dbReference type="GO" id="GO:0005739">
    <property type="term" value="C:mitochondrion"/>
    <property type="evidence" value="ECO:0007669"/>
    <property type="project" value="TreeGrafter"/>
</dbReference>
<dbReference type="InterPro" id="IPR038418">
    <property type="entry name" value="6-PTP_synth/QueD_sf"/>
</dbReference>
<feature type="non-terminal residue" evidence="10">
    <location>
        <position position="151"/>
    </location>
</feature>
<evidence type="ECO:0000256" key="9">
    <source>
        <dbReference type="ARBA" id="ARBA00023239"/>
    </source>
</evidence>
<evidence type="ECO:0000256" key="1">
    <source>
        <dbReference type="ARBA" id="ARBA00001947"/>
    </source>
</evidence>
<dbReference type="PROSITE" id="PS00988">
    <property type="entry name" value="PTPS_2"/>
    <property type="match status" value="1"/>
</dbReference>
<evidence type="ECO:0000256" key="7">
    <source>
        <dbReference type="ARBA" id="ARBA00022833"/>
    </source>
</evidence>
<comment type="cofactor">
    <cofactor evidence="1">
        <name>Zn(2+)</name>
        <dbReference type="ChEBI" id="CHEBI:29105"/>
    </cofactor>
</comment>
<keyword evidence="11" id="KW-1185">Reference proteome</keyword>
<evidence type="ECO:0000256" key="5">
    <source>
        <dbReference type="ARBA" id="ARBA00015587"/>
    </source>
</evidence>
<dbReference type="EC" id="4.2.3.12" evidence="4"/>
<dbReference type="PROSITE" id="PS00987">
    <property type="entry name" value="PTPS_1"/>
    <property type="match status" value="1"/>
</dbReference>
<dbReference type="InterPro" id="IPR022470">
    <property type="entry name" value="PTPS_Cys_AS"/>
</dbReference>
<dbReference type="EMBL" id="CAJVPY010003569">
    <property type="protein sequence ID" value="CAG8595298.1"/>
    <property type="molecule type" value="Genomic_DNA"/>
</dbReference>
<dbReference type="InterPro" id="IPR007115">
    <property type="entry name" value="6-PTP_synth/QueD"/>
</dbReference>
<dbReference type="PANTHER" id="PTHR12589:SF7">
    <property type="entry name" value="6-PYRUVOYL TETRAHYDROBIOPTERIN SYNTHASE"/>
    <property type="match status" value="1"/>
</dbReference>
<organism evidence="10 11">
    <name type="scientific">Dentiscutata erythropus</name>
    <dbReference type="NCBI Taxonomy" id="1348616"/>
    <lineage>
        <taxon>Eukaryota</taxon>
        <taxon>Fungi</taxon>
        <taxon>Fungi incertae sedis</taxon>
        <taxon>Mucoromycota</taxon>
        <taxon>Glomeromycotina</taxon>
        <taxon>Glomeromycetes</taxon>
        <taxon>Diversisporales</taxon>
        <taxon>Gigasporaceae</taxon>
        <taxon>Dentiscutata</taxon>
    </lineage>
</organism>
<dbReference type="GO" id="GO:0006729">
    <property type="term" value="P:tetrahydrobiopterin biosynthetic process"/>
    <property type="evidence" value="ECO:0007669"/>
    <property type="project" value="UniProtKB-KW"/>
</dbReference>
<keyword evidence="7" id="KW-0862">Zinc</keyword>
<dbReference type="GO" id="GO:0003874">
    <property type="term" value="F:6-pyruvoyltetrahydropterin synthase activity"/>
    <property type="evidence" value="ECO:0007669"/>
    <property type="project" value="UniProtKB-EC"/>
</dbReference>
<accession>A0A9N9CAY4</accession>
<keyword evidence="6" id="KW-0479">Metal-binding</keyword>
<comment type="similarity">
    <text evidence="3">Belongs to the PTPS family.</text>
</comment>
<reference evidence="10" key="1">
    <citation type="submission" date="2021-06" db="EMBL/GenBank/DDBJ databases">
        <authorList>
            <person name="Kallberg Y."/>
            <person name="Tangrot J."/>
            <person name="Rosling A."/>
        </authorList>
    </citation>
    <scope>NUCLEOTIDE SEQUENCE</scope>
    <source>
        <strain evidence="10">MA453B</strain>
    </source>
</reference>
<evidence type="ECO:0000256" key="8">
    <source>
        <dbReference type="ARBA" id="ARBA00023007"/>
    </source>
</evidence>
<dbReference type="InterPro" id="IPR022469">
    <property type="entry name" value="PTPS_His_AS"/>
</dbReference>
<dbReference type="Proteomes" id="UP000789405">
    <property type="component" value="Unassembled WGS sequence"/>
</dbReference>
<evidence type="ECO:0000256" key="2">
    <source>
        <dbReference type="ARBA" id="ARBA00005126"/>
    </source>
</evidence>
<name>A0A9N9CAY4_9GLOM</name>
<dbReference type="SUPFAM" id="SSF55620">
    <property type="entry name" value="Tetrahydrobiopterin biosynthesis enzymes-like"/>
    <property type="match status" value="1"/>
</dbReference>
<evidence type="ECO:0000256" key="4">
    <source>
        <dbReference type="ARBA" id="ARBA00013100"/>
    </source>
</evidence>
<dbReference type="Pfam" id="PF01242">
    <property type="entry name" value="PTPS"/>
    <property type="match status" value="1"/>
</dbReference>
<sequence>MGHLAYLSRKETFSAAHRLHSPYLTEEKNKELYGKCNNPNGHGHNYTGYVSKLQIYPFYGKVDPHTGMVMNITDLKKCMRVVLDELDHKNLDLDVPYFTNCPSTTEMLAVFIWDNMRKHLPKGKYELYEVKIHETENNVVIFRGELSSTEN</sequence>
<dbReference type="GO" id="GO:0046872">
    <property type="term" value="F:metal ion binding"/>
    <property type="evidence" value="ECO:0007669"/>
    <property type="project" value="UniProtKB-KW"/>
</dbReference>
<proteinExistence type="inferred from homology"/>
<evidence type="ECO:0000256" key="6">
    <source>
        <dbReference type="ARBA" id="ARBA00022723"/>
    </source>
</evidence>
<comment type="pathway">
    <text evidence="2">Cofactor biosynthesis; tetrahydrobiopterin biosynthesis; tetrahydrobiopterin from 7,8-dihydroneopterin triphosphate: step 1/3.</text>
</comment>
<evidence type="ECO:0000256" key="3">
    <source>
        <dbReference type="ARBA" id="ARBA00009164"/>
    </source>
</evidence>
<protein>
    <recommendedName>
        <fullName evidence="5">6-pyruvoyl tetrahydrobiopterin synthase</fullName>
        <ecNumber evidence="4">4.2.3.12</ecNumber>
    </recommendedName>
</protein>
<evidence type="ECO:0000313" key="11">
    <source>
        <dbReference type="Proteomes" id="UP000789405"/>
    </source>
</evidence>
<dbReference type="FunFam" id="3.30.479.10:FF:000003">
    <property type="entry name" value="6-pyruvoyl tetrahydrobiopterin synthase"/>
    <property type="match status" value="1"/>
</dbReference>